<sequence>MTEMAEIRVPPGRAGRLRLRRRLDVAERGAVLLEQKLRALQREERRLAQLARISEREWTRAATEAETWLIRATLLAGQRGLRLAHPDQVAEVGVHWTTAMGVRYPDDVSCALPRRGPESPAVPCSAAVIEAGTAHEAALVAGLRHAADLAAWRLIGAEIATTRQRVRILRRYWVPRLRDALTAMDLALEERERAEAVLRRWTKP</sequence>
<reference evidence="6" key="1">
    <citation type="submission" date="2016-10" db="EMBL/GenBank/DDBJ databases">
        <authorList>
            <person name="Varghese N."/>
            <person name="Submissions S."/>
        </authorList>
    </citation>
    <scope>NUCLEOTIDE SEQUENCE [LARGE SCALE GENOMIC DNA]</scope>
    <source>
        <strain evidence="6">CGMCC 4.3530</strain>
    </source>
</reference>
<comment type="similarity">
    <text evidence="1">Belongs to the V-ATPase D subunit family.</text>
</comment>
<dbReference type="Pfam" id="PF01813">
    <property type="entry name" value="ATP-synt_D"/>
    <property type="match status" value="1"/>
</dbReference>
<evidence type="ECO:0000313" key="6">
    <source>
        <dbReference type="Proteomes" id="UP000199529"/>
    </source>
</evidence>
<evidence type="ECO:0000256" key="2">
    <source>
        <dbReference type="ARBA" id="ARBA00022448"/>
    </source>
</evidence>
<proteinExistence type="inferred from homology"/>
<evidence type="ECO:0000256" key="1">
    <source>
        <dbReference type="ARBA" id="ARBA00005850"/>
    </source>
</evidence>
<accession>A0A1H3QWZ8</accession>
<dbReference type="InterPro" id="IPR002699">
    <property type="entry name" value="V_ATPase_D"/>
</dbReference>
<dbReference type="STRING" id="418495.SAMN05216215_105031"/>
<dbReference type="EMBL" id="FNOK01000050">
    <property type="protein sequence ID" value="SDZ17886.1"/>
    <property type="molecule type" value="Genomic_DNA"/>
</dbReference>
<protein>
    <submittedName>
        <fullName evidence="5">H+-ATPase subunit D/Vma8</fullName>
    </submittedName>
</protein>
<keyword evidence="3" id="KW-0406">Ion transport</keyword>
<dbReference type="GO" id="GO:0046961">
    <property type="term" value="F:proton-transporting ATPase activity, rotational mechanism"/>
    <property type="evidence" value="ECO:0007669"/>
    <property type="project" value="InterPro"/>
</dbReference>
<evidence type="ECO:0000256" key="3">
    <source>
        <dbReference type="ARBA" id="ARBA00023065"/>
    </source>
</evidence>
<dbReference type="Gene3D" id="1.10.287.3240">
    <property type="match status" value="1"/>
</dbReference>
<keyword evidence="4" id="KW-0175">Coiled coil</keyword>
<keyword evidence="6" id="KW-1185">Reference proteome</keyword>
<feature type="coiled-coil region" evidence="4">
    <location>
        <begin position="23"/>
        <end position="57"/>
    </location>
</feature>
<name>A0A1H3QWZ8_9PSEU</name>
<dbReference type="Proteomes" id="UP000199529">
    <property type="component" value="Unassembled WGS sequence"/>
</dbReference>
<dbReference type="AlphaFoldDB" id="A0A1H3QWZ8"/>
<gene>
    <name evidence="5" type="ORF">SAMN05216215_105031</name>
</gene>
<organism evidence="5 6">
    <name type="scientific">Saccharopolyspora shandongensis</name>
    <dbReference type="NCBI Taxonomy" id="418495"/>
    <lineage>
        <taxon>Bacteria</taxon>
        <taxon>Bacillati</taxon>
        <taxon>Actinomycetota</taxon>
        <taxon>Actinomycetes</taxon>
        <taxon>Pseudonocardiales</taxon>
        <taxon>Pseudonocardiaceae</taxon>
        <taxon>Saccharopolyspora</taxon>
    </lineage>
</organism>
<evidence type="ECO:0000256" key="4">
    <source>
        <dbReference type="SAM" id="Coils"/>
    </source>
</evidence>
<keyword evidence="2" id="KW-0813">Transport</keyword>
<evidence type="ECO:0000313" key="5">
    <source>
        <dbReference type="EMBL" id="SDZ17886.1"/>
    </source>
</evidence>